<dbReference type="PROSITE" id="PS50181">
    <property type="entry name" value="FBOX"/>
    <property type="match status" value="1"/>
</dbReference>
<evidence type="ECO:0000259" key="1">
    <source>
        <dbReference type="PROSITE" id="PS50181"/>
    </source>
</evidence>
<dbReference type="EMBL" id="JBBBZM010000011">
    <property type="protein sequence ID" value="KAL0639465.1"/>
    <property type="molecule type" value="Genomic_DNA"/>
</dbReference>
<dbReference type="CDD" id="cd09917">
    <property type="entry name" value="F-box_SF"/>
    <property type="match status" value="1"/>
</dbReference>
<reference evidence="2 3" key="1">
    <citation type="submission" date="2024-02" db="EMBL/GenBank/DDBJ databases">
        <title>Discinaceae phylogenomics.</title>
        <authorList>
            <person name="Dirks A.C."/>
            <person name="James T.Y."/>
        </authorList>
    </citation>
    <scope>NUCLEOTIDE SEQUENCE [LARGE SCALE GENOMIC DNA]</scope>
    <source>
        <strain evidence="2 3">ACD0624</strain>
    </source>
</reference>
<evidence type="ECO:0000313" key="2">
    <source>
        <dbReference type="EMBL" id="KAL0639465.1"/>
    </source>
</evidence>
<dbReference type="InterPro" id="IPR001810">
    <property type="entry name" value="F-box_dom"/>
</dbReference>
<dbReference type="InterPro" id="IPR036047">
    <property type="entry name" value="F-box-like_dom_sf"/>
</dbReference>
<dbReference type="Pfam" id="PF12937">
    <property type="entry name" value="F-box-like"/>
    <property type="match status" value="1"/>
</dbReference>
<sequence>MAALTSLPSETLVEILSLLSCPDLASTARVSNHFHLLSQPLLYTAPCLRRSPEMPNTRATGSSLEIFLQTLLTPGRETLASHVRTLHFEFENISVEPGEEYWSGYTTPTEPHPITSDTPQPQGRQLMILLDLLPRLQILHFSPPNYRPSFSRLLESAADEMTLPCGLNSLREVHCPPTDDSDGVRWHTLRVFLQLPQIRLIEVTCINRFRISEIDRGRGASSSTVTHLRFSHSAIPDWLLSNALLVPIALTHFSYSIVPSRGFLLSEFMATLVPLRPSLQYLHLDFGNMVLPSELQLPHNHASLREWPLLRTISCSLIPLLGGGPRDGSPRLMDVLPPSLQELEILWDYYWSFSDATDQIVEMLAEKRWAVPYLERLAVVAESGMAQGVLDNLVVACEAAGVSLVKDSFCW</sequence>
<dbReference type="SUPFAM" id="SSF81383">
    <property type="entry name" value="F-box domain"/>
    <property type="match status" value="1"/>
</dbReference>
<name>A0ABR3GU78_9PEZI</name>
<organism evidence="2 3">
    <name type="scientific">Discina gigas</name>
    <dbReference type="NCBI Taxonomy" id="1032678"/>
    <lineage>
        <taxon>Eukaryota</taxon>
        <taxon>Fungi</taxon>
        <taxon>Dikarya</taxon>
        <taxon>Ascomycota</taxon>
        <taxon>Pezizomycotina</taxon>
        <taxon>Pezizomycetes</taxon>
        <taxon>Pezizales</taxon>
        <taxon>Discinaceae</taxon>
        <taxon>Discina</taxon>
    </lineage>
</organism>
<gene>
    <name evidence="2" type="ORF">Q9L58_001494</name>
</gene>
<keyword evidence="3" id="KW-1185">Reference proteome</keyword>
<protein>
    <recommendedName>
        <fullName evidence="1">F-box domain-containing protein</fullName>
    </recommendedName>
</protein>
<proteinExistence type="predicted"/>
<accession>A0ABR3GU78</accession>
<dbReference type="Proteomes" id="UP001447188">
    <property type="component" value="Unassembled WGS sequence"/>
</dbReference>
<comment type="caution">
    <text evidence="2">The sequence shown here is derived from an EMBL/GenBank/DDBJ whole genome shotgun (WGS) entry which is preliminary data.</text>
</comment>
<feature type="domain" description="F-box" evidence="1">
    <location>
        <begin position="1"/>
        <end position="46"/>
    </location>
</feature>
<evidence type="ECO:0000313" key="3">
    <source>
        <dbReference type="Proteomes" id="UP001447188"/>
    </source>
</evidence>
<dbReference type="Gene3D" id="1.20.1280.50">
    <property type="match status" value="1"/>
</dbReference>